<evidence type="ECO:0000313" key="1">
    <source>
        <dbReference type="EMBL" id="MCM8556840.1"/>
    </source>
</evidence>
<protein>
    <recommendedName>
        <fullName evidence="3">Phytoene synthase</fullName>
    </recommendedName>
</protein>
<evidence type="ECO:0008006" key="3">
    <source>
        <dbReference type="Google" id="ProtNLM"/>
    </source>
</evidence>
<reference evidence="1" key="1">
    <citation type="submission" date="2022-06" db="EMBL/GenBank/DDBJ databases">
        <title>Sphingomicrobium sedimins sp. nov., a marine bacterium isolated from tidal flat.</title>
        <authorList>
            <person name="Kim C.-H."/>
            <person name="Yoo Y."/>
            <person name="Kim J.-J."/>
        </authorList>
    </citation>
    <scope>NUCLEOTIDE SEQUENCE</scope>
    <source>
        <strain evidence="1">GRR-S6-50</strain>
    </source>
</reference>
<name>A0A9X2J2B0_9SPHN</name>
<gene>
    <name evidence="1" type="ORF">NDO55_03295</name>
</gene>
<proteinExistence type="predicted"/>
<dbReference type="Proteomes" id="UP001155128">
    <property type="component" value="Unassembled WGS sequence"/>
</dbReference>
<keyword evidence="2" id="KW-1185">Reference proteome</keyword>
<sequence>MRPAVEAVLRLDATLAEVVADTTEPAVGAIRLAWWREALERLDTAPAPAEPRLAAIADHVLPRGVTGAMLSEIEDGYAALLDQQLDPDRVGQGGSALFNAIATLLRADDPYLAPAGALAMLARVRGLTPEEVKPTALAKMRELKGHRFARALRPLTNLARLAARDFLRNEPEPEATPGRAFAMLSHRLSGKVTGAN</sequence>
<evidence type="ECO:0000313" key="2">
    <source>
        <dbReference type="Proteomes" id="UP001155128"/>
    </source>
</evidence>
<comment type="caution">
    <text evidence="1">The sequence shown here is derived from an EMBL/GenBank/DDBJ whole genome shotgun (WGS) entry which is preliminary data.</text>
</comment>
<accession>A0A9X2J2B0</accession>
<dbReference type="EMBL" id="JAMSHT010000001">
    <property type="protein sequence ID" value="MCM8556840.1"/>
    <property type="molecule type" value="Genomic_DNA"/>
</dbReference>
<organism evidence="1 2">
    <name type="scientific">Sphingomicrobium sediminis</name>
    <dbReference type="NCBI Taxonomy" id="2950949"/>
    <lineage>
        <taxon>Bacteria</taxon>
        <taxon>Pseudomonadati</taxon>
        <taxon>Pseudomonadota</taxon>
        <taxon>Alphaproteobacteria</taxon>
        <taxon>Sphingomonadales</taxon>
        <taxon>Sphingomonadaceae</taxon>
        <taxon>Sphingomicrobium</taxon>
    </lineage>
</organism>
<dbReference type="AlphaFoldDB" id="A0A9X2J2B0"/>